<keyword evidence="2" id="KW-0812">Transmembrane</keyword>
<feature type="transmembrane region" description="Helical" evidence="2">
    <location>
        <begin position="233"/>
        <end position="254"/>
    </location>
</feature>
<dbReference type="EMBL" id="JASPKZ010000446">
    <property type="protein sequence ID" value="KAJ9600166.1"/>
    <property type="molecule type" value="Genomic_DNA"/>
</dbReference>
<feature type="non-terminal residue" evidence="3">
    <location>
        <position position="1"/>
    </location>
</feature>
<evidence type="ECO:0000313" key="4">
    <source>
        <dbReference type="Proteomes" id="UP001233999"/>
    </source>
</evidence>
<proteinExistence type="predicted"/>
<accession>A0AAD8AK71</accession>
<keyword evidence="4" id="KW-1185">Reference proteome</keyword>
<sequence>MTDYDKRLEEKSQSHFYYFRSGHPIGSGSGKPAGSPPAGSPPAGSPSAGSPPAGSPPAGSPSAGSPPAGSPSVGSPPAGSPSVGSPPAASPPATTSAPISSSLCPLPTGSTNAVTAELSILLLQLNGVAMNGSVSPTESPTTIPLGFLGLNAHIPRIQVSGCSLIAVAAQELRDMAGKPQTPVSFTNRGNWHEKINSYYYDDLEEDFRAVDRGREACSSPTFRQRLRLASSRVVLRLAILSAVCLIPKIFKIIIATPATAP</sequence>
<evidence type="ECO:0000313" key="3">
    <source>
        <dbReference type="EMBL" id="KAJ9600166.1"/>
    </source>
</evidence>
<comment type="caution">
    <text evidence="3">The sequence shown here is derived from an EMBL/GenBank/DDBJ whole genome shotgun (WGS) entry which is preliminary data.</text>
</comment>
<feature type="compositionally biased region" description="Low complexity" evidence="1">
    <location>
        <begin position="60"/>
        <end position="99"/>
    </location>
</feature>
<protein>
    <submittedName>
        <fullName evidence="3">Uncharacterized protein</fullName>
    </submittedName>
</protein>
<evidence type="ECO:0000256" key="1">
    <source>
        <dbReference type="SAM" id="MobiDB-lite"/>
    </source>
</evidence>
<gene>
    <name evidence="3" type="ORF">L9F63_009576</name>
</gene>
<name>A0AAD8AK71_DIPPU</name>
<dbReference type="Proteomes" id="UP001233999">
    <property type="component" value="Unassembled WGS sequence"/>
</dbReference>
<keyword evidence="2" id="KW-1133">Transmembrane helix</keyword>
<evidence type="ECO:0000256" key="2">
    <source>
        <dbReference type="SAM" id="Phobius"/>
    </source>
</evidence>
<organism evidence="3 4">
    <name type="scientific">Diploptera punctata</name>
    <name type="common">Pacific beetle cockroach</name>
    <dbReference type="NCBI Taxonomy" id="6984"/>
    <lineage>
        <taxon>Eukaryota</taxon>
        <taxon>Metazoa</taxon>
        <taxon>Ecdysozoa</taxon>
        <taxon>Arthropoda</taxon>
        <taxon>Hexapoda</taxon>
        <taxon>Insecta</taxon>
        <taxon>Pterygota</taxon>
        <taxon>Neoptera</taxon>
        <taxon>Polyneoptera</taxon>
        <taxon>Dictyoptera</taxon>
        <taxon>Blattodea</taxon>
        <taxon>Blaberoidea</taxon>
        <taxon>Blaberidae</taxon>
        <taxon>Diplopterinae</taxon>
        <taxon>Diploptera</taxon>
    </lineage>
</organism>
<reference evidence="3" key="2">
    <citation type="submission" date="2023-05" db="EMBL/GenBank/DDBJ databases">
        <authorList>
            <person name="Fouks B."/>
        </authorList>
    </citation>
    <scope>NUCLEOTIDE SEQUENCE</scope>
    <source>
        <strain evidence="3">Stay&amp;Tobe</strain>
        <tissue evidence="3">Testes</tissue>
    </source>
</reference>
<feature type="region of interest" description="Disordered" evidence="1">
    <location>
        <begin position="15"/>
        <end position="99"/>
    </location>
</feature>
<keyword evidence="2" id="KW-0472">Membrane</keyword>
<dbReference type="AlphaFoldDB" id="A0AAD8AK71"/>
<feature type="compositionally biased region" description="Pro residues" evidence="1">
    <location>
        <begin position="34"/>
        <end position="44"/>
    </location>
</feature>
<reference evidence="3" key="1">
    <citation type="journal article" date="2023" name="IScience">
        <title>Live-bearing cockroach genome reveals convergent evolutionary mechanisms linked to viviparity in insects and beyond.</title>
        <authorList>
            <person name="Fouks B."/>
            <person name="Harrison M.C."/>
            <person name="Mikhailova A.A."/>
            <person name="Marchal E."/>
            <person name="English S."/>
            <person name="Carruthers M."/>
            <person name="Jennings E.C."/>
            <person name="Chiamaka E.L."/>
            <person name="Frigard R.A."/>
            <person name="Pippel M."/>
            <person name="Attardo G.M."/>
            <person name="Benoit J.B."/>
            <person name="Bornberg-Bauer E."/>
            <person name="Tobe S.S."/>
        </authorList>
    </citation>
    <scope>NUCLEOTIDE SEQUENCE</scope>
    <source>
        <strain evidence="3">Stay&amp;Tobe</strain>
    </source>
</reference>